<dbReference type="EMBL" id="MCGE01000053">
    <property type="protein sequence ID" value="ORZ04142.1"/>
    <property type="molecule type" value="Genomic_DNA"/>
</dbReference>
<dbReference type="Proteomes" id="UP000193560">
    <property type="component" value="Unassembled WGS sequence"/>
</dbReference>
<feature type="non-terminal residue" evidence="1">
    <location>
        <position position="1"/>
    </location>
</feature>
<organism evidence="1 2">
    <name type="scientific">Absidia repens</name>
    <dbReference type="NCBI Taxonomy" id="90262"/>
    <lineage>
        <taxon>Eukaryota</taxon>
        <taxon>Fungi</taxon>
        <taxon>Fungi incertae sedis</taxon>
        <taxon>Mucoromycota</taxon>
        <taxon>Mucoromycotina</taxon>
        <taxon>Mucoromycetes</taxon>
        <taxon>Mucorales</taxon>
        <taxon>Cunninghamellaceae</taxon>
        <taxon>Absidia</taxon>
    </lineage>
</organism>
<name>A0A1X2HWZ8_9FUNG</name>
<gene>
    <name evidence="1" type="ORF">BCR42DRAFT_338871</name>
</gene>
<reference evidence="1 2" key="1">
    <citation type="submission" date="2016-07" db="EMBL/GenBank/DDBJ databases">
        <title>Pervasive Adenine N6-methylation of Active Genes in Fungi.</title>
        <authorList>
            <consortium name="DOE Joint Genome Institute"/>
            <person name="Mondo S.J."/>
            <person name="Dannebaum R.O."/>
            <person name="Kuo R.C."/>
            <person name="Labutti K."/>
            <person name="Haridas S."/>
            <person name="Kuo A."/>
            <person name="Salamov A."/>
            <person name="Ahrendt S.R."/>
            <person name="Lipzen A."/>
            <person name="Sullivan W."/>
            <person name="Andreopoulos W.B."/>
            <person name="Clum A."/>
            <person name="Lindquist E."/>
            <person name="Daum C."/>
            <person name="Ramamoorthy G.K."/>
            <person name="Gryganskyi A."/>
            <person name="Culley D."/>
            <person name="Magnuson J.K."/>
            <person name="James T.Y."/>
            <person name="O'Malley M.A."/>
            <person name="Stajich J.E."/>
            <person name="Spatafora J.W."/>
            <person name="Visel A."/>
            <person name="Grigoriev I.V."/>
        </authorList>
    </citation>
    <scope>NUCLEOTIDE SEQUENCE [LARGE SCALE GENOMIC DNA]</scope>
    <source>
        <strain evidence="1 2">NRRL 1336</strain>
    </source>
</reference>
<dbReference type="OrthoDB" id="2268802at2759"/>
<sequence length="209" mass="23792">ELWYEYNVWVPLLDKIYGDIPGVQCVRGEVINLATKRRKFDYGTGDKAVKNNFIVRTVGNGHLLEFVCGETACSHHDGRDGKHVYESSLKVPKSLRDMFLDLCRSADWDTNAVKKLEGIVARMGTRSDMIIQKVSNGVPLEYGVGEDGPLYDGHLGRKKVHEAELKLPKTMKDMMTILCNEYDWNKMIMKDIEVVGYCHSGKFVKIFEN</sequence>
<comment type="caution">
    <text evidence="1">The sequence shown here is derived from an EMBL/GenBank/DDBJ whole genome shotgun (WGS) entry which is preliminary data.</text>
</comment>
<evidence type="ECO:0000313" key="1">
    <source>
        <dbReference type="EMBL" id="ORZ04142.1"/>
    </source>
</evidence>
<evidence type="ECO:0000313" key="2">
    <source>
        <dbReference type="Proteomes" id="UP000193560"/>
    </source>
</evidence>
<proteinExistence type="predicted"/>
<protein>
    <submittedName>
        <fullName evidence="1">Uncharacterized protein</fullName>
    </submittedName>
</protein>
<keyword evidence="2" id="KW-1185">Reference proteome</keyword>
<dbReference type="AlphaFoldDB" id="A0A1X2HWZ8"/>
<accession>A0A1X2HWZ8</accession>